<dbReference type="PANTHER" id="PTHR42711">
    <property type="entry name" value="ABC TRANSPORTER ATP-BINDING PROTEIN"/>
    <property type="match status" value="1"/>
</dbReference>
<evidence type="ECO:0000256" key="2">
    <source>
        <dbReference type="ARBA" id="ARBA00022448"/>
    </source>
</evidence>
<dbReference type="InterPro" id="IPR017871">
    <property type="entry name" value="ABC_transporter-like_CS"/>
</dbReference>
<evidence type="ECO:0000256" key="5">
    <source>
        <dbReference type="ARBA" id="ARBA00022840"/>
    </source>
</evidence>
<dbReference type="NCBIfam" id="TIGR01188">
    <property type="entry name" value="drrA"/>
    <property type="match status" value="1"/>
</dbReference>
<keyword evidence="8" id="KW-0046">Antibiotic resistance</keyword>
<evidence type="ECO:0000256" key="1">
    <source>
        <dbReference type="ARBA" id="ARBA00004413"/>
    </source>
</evidence>
<dbReference type="InterPro" id="IPR003593">
    <property type="entry name" value="AAA+_ATPase"/>
</dbReference>
<dbReference type="Gene3D" id="3.40.50.300">
    <property type="entry name" value="P-loop containing nucleotide triphosphate hydrolases"/>
    <property type="match status" value="1"/>
</dbReference>
<comment type="caution">
    <text evidence="11">The sequence shown here is derived from an EMBL/GenBank/DDBJ whole genome shotgun (WGS) entry which is preliminary data.</text>
</comment>
<evidence type="ECO:0000313" key="12">
    <source>
        <dbReference type="Proteomes" id="UP000053669"/>
    </source>
</evidence>
<dbReference type="GO" id="GO:0016887">
    <property type="term" value="F:ATP hydrolysis activity"/>
    <property type="evidence" value="ECO:0007669"/>
    <property type="project" value="InterPro"/>
</dbReference>
<dbReference type="InterPro" id="IPR027417">
    <property type="entry name" value="P-loop_NTPase"/>
</dbReference>
<dbReference type="GO" id="GO:0005524">
    <property type="term" value="F:ATP binding"/>
    <property type="evidence" value="ECO:0007669"/>
    <property type="project" value="UniProtKB-KW"/>
</dbReference>
<dbReference type="AlphaFoldDB" id="A0A101S7B7"/>
<evidence type="ECO:0000256" key="9">
    <source>
        <dbReference type="ARBA" id="ARBA00049985"/>
    </source>
</evidence>
<keyword evidence="6" id="KW-1278">Translocase</keyword>
<evidence type="ECO:0000313" key="11">
    <source>
        <dbReference type="EMBL" id="KUN68839.1"/>
    </source>
</evidence>
<accession>A0A101S7B7</accession>
<keyword evidence="2" id="KW-0813">Transport</keyword>
<dbReference type="InterPro" id="IPR005894">
    <property type="entry name" value="DrrA"/>
</dbReference>
<protein>
    <submittedName>
        <fullName evidence="11">ABC transporter</fullName>
    </submittedName>
</protein>
<dbReference type="Proteomes" id="UP000053669">
    <property type="component" value="Unassembled WGS sequence"/>
</dbReference>
<dbReference type="PANTHER" id="PTHR42711:SF19">
    <property type="entry name" value="DOXORUBICIN RESISTANCE ATP-BINDING PROTEIN DRRA"/>
    <property type="match status" value="1"/>
</dbReference>
<proteinExistence type="inferred from homology"/>
<comment type="subcellular location">
    <subcellularLocation>
        <location evidence="1">Cell membrane</location>
        <topology evidence="1">Peripheral membrane protein</topology>
        <orientation evidence="1">Cytoplasmic side</orientation>
    </subcellularLocation>
</comment>
<dbReference type="GO" id="GO:0005886">
    <property type="term" value="C:plasma membrane"/>
    <property type="evidence" value="ECO:0007669"/>
    <property type="project" value="UniProtKB-SubCell"/>
</dbReference>
<evidence type="ECO:0000259" key="10">
    <source>
        <dbReference type="PROSITE" id="PS50893"/>
    </source>
</evidence>
<organism evidence="11 12">
    <name type="scientific">Streptomyces canus</name>
    <dbReference type="NCBI Taxonomy" id="58343"/>
    <lineage>
        <taxon>Bacteria</taxon>
        <taxon>Bacillati</taxon>
        <taxon>Actinomycetota</taxon>
        <taxon>Actinomycetes</taxon>
        <taxon>Kitasatosporales</taxon>
        <taxon>Streptomycetaceae</taxon>
        <taxon>Streptomyces</taxon>
        <taxon>Streptomyces aurantiacus group</taxon>
    </lineage>
</organism>
<evidence type="ECO:0000256" key="4">
    <source>
        <dbReference type="ARBA" id="ARBA00022741"/>
    </source>
</evidence>
<dbReference type="GO" id="GO:1900753">
    <property type="term" value="P:doxorubicin transport"/>
    <property type="evidence" value="ECO:0007669"/>
    <property type="project" value="InterPro"/>
</dbReference>
<keyword evidence="4" id="KW-0547">Nucleotide-binding</keyword>
<evidence type="ECO:0000256" key="7">
    <source>
        <dbReference type="ARBA" id="ARBA00023136"/>
    </source>
</evidence>
<dbReference type="STRING" id="58343.AQJ46_19960"/>
<dbReference type="RefSeq" id="WP_059206897.1">
    <property type="nucleotide sequence ID" value="NZ_KQ948661.1"/>
</dbReference>
<comment type="similarity">
    <text evidence="9">Belongs to the ABC transporter superfamily. Drug exporter-1 (DrugE1) (TC 3.A.1.105) family.</text>
</comment>
<dbReference type="GO" id="GO:0046677">
    <property type="term" value="P:response to antibiotic"/>
    <property type="evidence" value="ECO:0007669"/>
    <property type="project" value="UniProtKB-KW"/>
</dbReference>
<dbReference type="InterPro" id="IPR050763">
    <property type="entry name" value="ABC_transporter_ATP-binding"/>
</dbReference>
<evidence type="ECO:0000256" key="6">
    <source>
        <dbReference type="ARBA" id="ARBA00022967"/>
    </source>
</evidence>
<keyword evidence="3" id="KW-1003">Cell membrane</keyword>
<evidence type="ECO:0000256" key="3">
    <source>
        <dbReference type="ARBA" id="ARBA00022475"/>
    </source>
</evidence>
<feature type="domain" description="ABC transporter" evidence="10">
    <location>
        <begin position="6"/>
        <end position="236"/>
    </location>
</feature>
<dbReference type="SUPFAM" id="SSF52540">
    <property type="entry name" value="P-loop containing nucleoside triphosphate hydrolases"/>
    <property type="match status" value="1"/>
</dbReference>
<keyword evidence="7" id="KW-0472">Membrane</keyword>
<dbReference type="Pfam" id="PF00005">
    <property type="entry name" value="ABC_tran"/>
    <property type="match status" value="1"/>
</dbReference>
<reference evidence="11 12" key="1">
    <citation type="submission" date="2015-10" db="EMBL/GenBank/DDBJ databases">
        <title>Draft genome sequence of Streptomyces canus DSM 40017, type strain for the species Streptomyces canus.</title>
        <authorList>
            <person name="Ruckert C."/>
            <person name="Winkler A."/>
            <person name="Kalinowski J."/>
            <person name="Kampfer P."/>
            <person name="Glaeser S."/>
        </authorList>
    </citation>
    <scope>NUCLEOTIDE SEQUENCE [LARGE SCALE GENOMIC DNA]</scope>
    <source>
        <strain evidence="11 12">DSM 40017</strain>
    </source>
</reference>
<keyword evidence="5" id="KW-0067">ATP-binding</keyword>
<dbReference type="GO" id="GO:0043215">
    <property type="term" value="P:daunorubicin transport"/>
    <property type="evidence" value="ECO:0007669"/>
    <property type="project" value="InterPro"/>
</dbReference>
<evidence type="ECO:0000256" key="8">
    <source>
        <dbReference type="ARBA" id="ARBA00023251"/>
    </source>
</evidence>
<name>A0A101S7B7_9ACTN</name>
<dbReference type="SMART" id="SM00382">
    <property type="entry name" value="AAA"/>
    <property type="match status" value="1"/>
</dbReference>
<gene>
    <name evidence="11" type="ORF">AQJ46_19960</name>
</gene>
<dbReference type="EMBL" id="LMWU01000019">
    <property type="protein sequence ID" value="KUN68839.1"/>
    <property type="molecule type" value="Genomic_DNA"/>
</dbReference>
<dbReference type="InterPro" id="IPR003439">
    <property type="entry name" value="ABC_transporter-like_ATP-bd"/>
</dbReference>
<sequence>MSDVMIEARELGRTFGATRALDDISFRMEKGRVLCLLGHNGAGKSTLVSILATVLPPTNGTALIAGFDVVRRARDVRRHIGLTGQFAAVDQSLTGRANLQLVARLLGAGKKEAAARAEQLLDMFALTEAADRVAGTYSGGMRRRLDLASSFVGRPQVLFLDEPTTGLDPVSRNALWDLVRTMVGEGTTVLLTTQYLEEAEQLADRVMVLSRGRCVADGSVAQLKEQLGGSTVRATLADPGATAAALTALRTAGLDPSPGEPMGTVTAAVEGSIGLAAAVRAFDSAGVEITGISLSEPTLDDVYLALAEQRTGVPVPS</sequence>
<dbReference type="PROSITE" id="PS50893">
    <property type="entry name" value="ABC_TRANSPORTER_2"/>
    <property type="match status" value="1"/>
</dbReference>
<dbReference type="PROSITE" id="PS00211">
    <property type="entry name" value="ABC_TRANSPORTER_1"/>
    <property type="match status" value="1"/>
</dbReference>